<accession>A0A8J7H307</accession>
<sequence>MNPERAGWLEPAEWYASLPSFLASATAVITDPQSRVLLVKPNYREHWNLPGGVLQGDEPPNLACAREVREELGVEPVLGALLVVDWVAPTDIRRAWFGFVFDAGTVVSPDDIALQNDELDGFEFVEPAEAYSRLTRNTADRLRSALGAKATGRTVNLVNGTVVSASA</sequence>
<evidence type="ECO:0000313" key="5">
    <source>
        <dbReference type="EMBL" id="MBG6140548.1"/>
    </source>
</evidence>
<keyword evidence="3" id="KW-0460">Magnesium</keyword>
<protein>
    <submittedName>
        <fullName evidence="5">ADP-ribose pyrophosphatase YjhB (NUDIX family)</fullName>
    </submittedName>
</protein>
<dbReference type="AlphaFoldDB" id="A0A8J7H307"/>
<comment type="caution">
    <text evidence="5">The sequence shown here is derived from an EMBL/GenBank/DDBJ whole genome shotgun (WGS) entry which is preliminary data.</text>
</comment>
<dbReference type="PROSITE" id="PS00893">
    <property type="entry name" value="NUDIX_BOX"/>
    <property type="match status" value="1"/>
</dbReference>
<dbReference type="SUPFAM" id="SSF55811">
    <property type="entry name" value="Nudix"/>
    <property type="match status" value="1"/>
</dbReference>
<dbReference type="PANTHER" id="PTHR43046:SF12">
    <property type="entry name" value="GDP-MANNOSE MANNOSYL HYDROLASE"/>
    <property type="match status" value="1"/>
</dbReference>
<dbReference type="RefSeq" id="WP_233472678.1">
    <property type="nucleotide sequence ID" value="NZ_BONS01000005.1"/>
</dbReference>
<dbReference type="InterPro" id="IPR000086">
    <property type="entry name" value="NUDIX_hydrolase_dom"/>
</dbReference>
<dbReference type="PANTHER" id="PTHR43046">
    <property type="entry name" value="GDP-MANNOSE MANNOSYL HYDROLASE"/>
    <property type="match status" value="1"/>
</dbReference>
<comment type="cofactor">
    <cofactor evidence="1">
        <name>Mg(2+)</name>
        <dbReference type="ChEBI" id="CHEBI:18420"/>
    </cofactor>
</comment>
<dbReference type="GO" id="GO:0016787">
    <property type="term" value="F:hydrolase activity"/>
    <property type="evidence" value="ECO:0007669"/>
    <property type="project" value="UniProtKB-KW"/>
</dbReference>
<dbReference type="InterPro" id="IPR015797">
    <property type="entry name" value="NUDIX_hydrolase-like_dom_sf"/>
</dbReference>
<keyword evidence="6" id="KW-1185">Reference proteome</keyword>
<dbReference type="Pfam" id="PF00293">
    <property type="entry name" value="NUDIX"/>
    <property type="match status" value="1"/>
</dbReference>
<proteinExistence type="predicted"/>
<evidence type="ECO:0000256" key="2">
    <source>
        <dbReference type="ARBA" id="ARBA00022801"/>
    </source>
</evidence>
<dbReference type="Gene3D" id="3.90.79.10">
    <property type="entry name" value="Nucleoside Triphosphate Pyrophosphohydrolase"/>
    <property type="match status" value="1"/>
</dbReference>
<feature type="domain" description="Nudix hydrolase" evidence="4">
    <location>
        <begin position="19"/>
        <end position="148"/>
    </location>
</feature>
<evidence type="ECO:0000313" key="6">
    <source>
        <dbReference type="Proteomes" id="UP000622552"/>
    </source>
</evidence>
<organism evidence="5 6">
    <name type="scientific">Longispora fulva</name>
    <dbReference type="NCBI Taxonomy" id="619741"/>
    <lineage>
        <taxon>Bacteria</taxon>
        <taxon>Bacillati</taxon>
        <taxon>Actinomycetota</taxon>
        <taxon>Actinomycetes</taxon>
        <taxon>Micromonosporales</taxon>
        <taxon>Micromonosporaceae</taxon>
        <taxon>Longispora</taxon>
    </lineage>
</organism>
<name>A0A8J7H307_9ACTN</name>
<dbReference type="PROSITE" id="PS51462">
    <property type="entry name" value="NUDIX"/>
    <property type="match status" value="1"/>
</dbReference>
<dbReference type="CDD" id="cd18876">
    <property type="entry name" value="NUDIX_Hydrolase"/>
    <property type="match status" value="1"/>
</dbReference>
<evidence type="ECO:0000256" key="3">
    <source>
        <dbReference type="ARBA" id="ARBA00022842"/>
    </source>
</evidence>
<keyword evidence="2" id="KW-0378">Hydrolase</keyword>
<gene>
    <name evidence="5" type="ORF">IW245_006742</name>
</gene>
<dbReference type="Proteomes" id="UP000622552">
    <property type="component" value="Unassembled WGS sequence"/>
</dbReference>
<evidence type="ECO:0000256" key="1">
    <source>
        <dbReference type="ARBA" id="ARBA00001946"/>
    </source>
</evidence>
<dbReference type="InterPro" id="IPR020084">
    <property type="entry name" value="NUDIX_hydrolase_CS"/>
</dbReference>
<evidence type="ECO:0000259" key="4">
    <source>
        <dbReference type="PROSITE" id="PS51462"/>
    </source>
</evidence>
<reference evidence="5" key="1">
    <citation type="submission" date="2020-11" db="EMBL/GenBank/DDBJ databases">
        <title>Sequencing the genomes of 1000 actinobacteria strains.</title>
        <authorList>
            <person name="Klenk H.-P."/>
        </authorList>
    </citation>
    <scope>NUCLEOTIDE SEQUENCE</scope>
    <source>
        <strain evidence="5">DSM 45356</strain>
    </source>
</reference>
<dbReference type="EMBL" id="JADOUF010000001">
    <property type="protein sequence ID" value="MBG6140548.1"/>
    <property type="molecule type" value="Genomic_DNA"/>
</dbReference>